<dbReference type="EMBL" id="JAHHQF010000043">
    <property type="protein sequence ID" value="MBT9281783.1"/>
    <property type="molecule type" value="Genomic_DNA"/>
</dbReference>
<evidence type="ECO:0000313" key="1">
    <source>
        <dbReference type="EMBL" id="MBT9281783.1"/>
    </source>
</evidence>
<sequence>MATVVIGLTLSRSSLAYGVAGVLAVVLSARLAEAKPGAPPLERLADGAALFAVWLALNVQPGRTPAELALTFGACHADRLLGGAPPAAPA</sequence>
<proteinExistence type="predicted"/>
<reference evidence="1" key="1">
    <citation type="journal article" date="2021" name="Microbiology">
        <title>Metagenomic Analysis of the Microbial Community in the Underground Coal Fire Area (Kemerovo Region, Russia) Revealed Predominance of Thermophilic Members of the Phyla Deinococcus-thermus, Aquificae, and Firmicutes.</title>
        <authorList>
            <person name="Kadnikov V."/>
            <person name="Mardanov A.V."/>
            <person name="Beletsky A.V."/>
            <person name="Karnachuk O.V."/>
            <person name="Ravin N.V."/>
        </authorList>
    </citation>
    <scope>NUCLEOTIDE SEQUENCE</scope>
    <source>
        <strain evidence="1">RBS10-49</strain>
    </source>
</reference>
<dbReference type="AlphaFoldDB" id="A0A947GH09"/>
<name>A0A947GH09_HYDSH</name>
<dbReference type="Proteomes" id="UP000748108">
    <property type="component" value="Unassembled WGS sequence"/>
</dbReference>
<comment type="caution">
    <text evidence="1">The sequence shown here is derived from an EMBL/GenBank/DDBJ whole genome shotgun (WGS) entry which is preliminary data.</text>
</comment>
<accession>A0A947GH09</accession>
<evidence type="ECO:0000313" key="2">
    <source>
        <dbReference type="Proteomes" id="UP000748108"/>
    </source>
</evidence>
<protein>
    <submittedName>
        <fullName evidence="1">Uncharacterized protein</fullName>
    </submittedName>
</protein>
<organism evidence="1 2">
    <name type="scientific">Hydrogenibacillus schlegelii</name>
    <name type="common">Bacillus schlegelii</name>
    <dbReference type="NCBI Taxonomy" id="1484"/>
    <lineage>
        <taxon>Bacteria</taxon>
        <taxon>Bacillati</taxon>
        <taxon>Bacillota</taxon>
        <taxon>Bacilli</taxon>
        <taxon>Bacillales</taxon>
        <taxon>Bacillales Family X. Incertae Sedis</taxon>
        <taxon>Hydrogenibacillus</taxon>
    </lineage>
</organism>
<gene>
    <name evidence="1" type="ORF">KM312_03865</name>
</gene>